<organism evidence="1 2">
    <name type="scientific">Tumebacillus lacus</name>
    <dbReference type="NCBI Taxonomy" id="2995335"/>
    <lineage>
        <taxon>Bacteria</taxon>
        <taxon>Bacillati</taxon>
        <taxon>Bacillota</taxon>
        <taxon>Bacilli</taxon>
        <taxon>Bacillales</taxon>
        <taxon>Alicyclobacillaceae</taxon>
        <taxon>Tumebacillus</taxon>
    </lineage>
</organism>
<name>A0ABT3X2X5_9BACL</name>
<dbReference type="Proteomes" id="UP001208017">
    <property type="component" value="Unassembled WGS sequence"/>
</dbReference>
<protein>
    <submittedName>
        <fullName evidence="1">Uncharacterized protein</fullName>
    </submittedName>
</protein>
<proteinExistence type="predicted"/>
<sequence length="163" mass="18401">MSQQIFADIAGIFVAQVPQEVGLDYSEASIRQVDRLLSALLDEPGRQHDVQSLVLSVGAYLGETTVRSLGGEWRLDEEDIHDSSVLVGGCELWPFRRVRQRLHYGTERPLYAWYEMAKSGASEEIQKLLQGQEQATMIRPTDRDPLVIKVTKNRRSDDGINES</sequence>
<dbReference type="EMBL" id="JAPMLT010000003">
    <property type="protein sequence ID" value="MCX7569905.1"/>
    <property type="molecule type" value="Genomic_DNA"/>
</dbReference>
<reference evidence="1 2" key="1">
    <citation type="submission" date="2022-11" db="EMBL/GenBank/DDBJ databases">
        <title>Study of microbial diversity in lake waters.</title>
        <authorList>
            <person name="Zhang J."/>
        </authorList>
    </citation>
    <scope>NUCLEOTIDE SEQUENCE [LARGE SCALE GENOMIC DNA]</scope>
    <source>
        <strain evidence="1 2">DT12</strain>
    </source>
</reference>
<gene>
    <name evidence="1" type="ORF">OS242_08000</name>
</gene>
<dbReference type="RefSeq" id="WP_267151154.1">
    <property type="nucleotide sequence ID" value="NZ_JAPMLT010000003.1"/>
</dbReference>
<evidence type="ECO:0000313" key="2">
    <source>
        <dbReference type="Proteomes" id="UP001208017"/>
    </source>
</evidence>
<evidence type="ECO:0000313" key="1">
    <source>
        <dbReference type="EMBL" id="MCX7569905.1"/>
    </source>
</evidence>
<comment type="caution">
    <text evidence="1">The sequence shown here is derived from an EMBL/GenBank/DDBJ whole genome shotgun (WGS) entry which is preliminary data.</text>
</comment>
<keyword evidence="2" id="KW-1185">Reference proteome</keyword>
<accession>A0ABT3X2X5</accession>